<reference evidence="2 3" key="1">
    <citation type="journal article" date="2018" name="Nat. Genet.">
        <title>Extensive intraspecific gene order and gene structural variations between Mo17 and other maize genomes.</title>
        <authorList>
            <person name="Sun S."/>
            <person name="Zhou Y."/>
            <person name="Chen J."/>
            <person name="Shi J."/>
            <person name="Zhao H."/>
            <person name="Zhao H."/>
            <person name="Song W."/>
            <person name="Zhang M."/>
            <person name="Cui Y."/>
            <person name="Dong X."/>
            <person name="Liu H."/>
            <person name="Ma X."/>
            <person name="Jiao Y."/>
            <person name="Wang B."/>
            <person name="Wei X."/>
            <person name="Stein J.C."/>
            <person name="Glaubitz J.C."/>
            <person name="Lu F."/>
            <person name="Yu G."/>
            <person name="Liang C."/>
            <person name="Fengler K."/>
            <person name="Li B."/>
            <person name="Rafalski A."/>
            <person name="Schnable P.S."/>
            <person name="Ware D.H."/>
            <person name="Buckler E.S."/>
            <person name="Lai J."/>
        </authorList>
    </citation>
    <scope>NUCLEOTIDE SEQUENCE [LARGE SCALE GENOMIC DNA]</scope>
    <source>
        <strain evidence="3">cv. Missouri 17</strain>
        <tissue evidence="2">Seedling</tissue>
    </source>
</reference>
<dbReference type="ExpressionAtlas" id="A0A3L6GBU9">
    <property type="expression patterns" value="baseline and differential"/>
</dbReference>
<organism evidence="2 3">
    <name type="scientific">Zea mays</name>
    <name type="common">Maize</name>
    <dbReference type="NCBI Taxonomy" id="4577"/>
    <lineage>
        <taxon>Eukaryota</taxon>
        <taxon>Viridiplantae</taxon>
        <taxon>Streptophyta</taxon>
        <taxon>Embryophyta</taxon>
        <taxon>Tracheophyta</taxon>
        <taxon>Spermatophyta</taxon>
        <taxon>Magnoliopsida</taxon>
        <taxon>Liliopsida</taxon>
        <taxon>Poales</taxon>
        <taxon>Poaceae</taxon>
        <taxon>PACMAD clade</taxon>
        <taxon>Panicoideae</taxon>
        <taxon>Andropogonodae</taxon>
        <taxon>Andropogoneae</taxon>
        <taxon>Tripsacinae</taxon>
        <taxon>Zea</taxon>
    </lineage>
</organism>
<proteinExistence type="predicted"/>
<protein>
    <submittedName>
        <fullName evidence="2">Protein ILITYHIA</fullName>
    </submittedName>
</protein>
<comment type="caution">
    <text evidence="2">The sequence shown here is derived from an EMBL/GenBank/DDBJ whole genome shotgun (WGS) entry which is preliminary data.</text>
</comment>
<dbReference type="Pfam" id="PF02713">
    <property type="entry name" value="DUF220"/>
    <property type="match status" value="1"/>
</dbReference>
<dbReference type="PANTHER" id="PTHR31385:SF1">
    <property type="entry name" value="PUTATIVE (DUF220)-RELATED"/>
    <property type="match status" value="1"/>
</dbReference>
<evidence type="ECO:0000313" key="3">
    <source>
        <dbReference type="Proteomes" id="UP000251960"/>
    </source>
</evidence>
<dbReference type="PANTHER" id="PTHR31385">
    <property type="entry name" value="PUTATIVE (DUF220)-RELATED"/>
    <property type="match status" value="1"/>
</dbReference>
<dbReference type="EMBL" id="NCVQ01000002">
    <property type="protein sequence ID" value="PWZ46002.1"/>
    <property type="molecule type" value="Genomic_DNA"/>
</dbReference>
<feature type="domain" description="DUF220" evidence="1">
    <location>
        <begin position="122"/>
        <end position="150"/>
    </location>
</feature>
<name>A0A3L6GBU9_MAIZE</name>
<sequence>MYNSTSMDSYPVLQHGLLLDRQQPCPHPGISKTTQQLDGIYALFAVLRLVVVDTKADGAILKEELWTLIAQNEPSLISLQLVLREQIAGGQPRTHRPWTGKGNFDPENNIIIDLENKRVFKNIKELCLPLNPHSLEEYESCTGGKGRVGSAITLDQLIEPALLPPPPISWYLRGITTRTTEMLVNDLIAETARLRTISNNANAKQGNIV</sequence>
<gene>
    <name evidence="2" type="primary">ILA_0</name>
    <name evidence="2" type="ORF">Zm00014a_004788</name>
</gene>
<evidence type="ECO:0000259" key="1">
    <source>
        <dbReference type="Pfam" id="PF02713"/>
    </source>
</evidence>
<dbReference type="Proteomes" id="UP000251960">
    <property type="component" value="Chromosome 10"/>
</dbReference>
<dbReference type="AlphaFoldDB" id="A0A3L6GBU9"/>
<dbReference type="InterPro" id="IPR003863">
    <property type="entry name" value="DUF220"/>
</dbReference>
<accession>A0A3L6GBU9</accession>
<evidence type="ECO:0000313" key="2">
    <source>
        <dbReference type="EMBL" id="PWZ46002.1"/>
    </source>
</evidence>